<evidence type="ECO:0000313" key="4">
    <source>
        <dbReference type="EMBL" id="CAI3932807.1"/>
    </source>
</evidence>
<dbReference type="SUPFAM" id="SSF63829">
    <property type="entry name" value="Calcium-dependent phosphotriesterase"/>
    <property type="match status" value="1"/>
</dbReference>
<dbReference type="Gene3D" id="2.170.16.10">
    <property type="entry name" value="Hedgehog/Intein (Hint) domain"/>
    <property type="match status" value="1"/>
</dbReference>
<evidence type="ECO:0000313" key="3">
    <source>
        <dbReference type="EMBL" id="CAI3928185.1"/>
    </source>
</evidence>
<evidence type="ECO:0000313" key="5">
    <source>
        <dbReference type="Proteomes" id="UP001154255"/>
    </source>
</evidence>
<comment type="caution">
    <text evidence="3">The sequence shown here is derived from an EMBL/GenBank/DDBJ whole genome shotgun (WGS) entry which is preliminary data.</text>
</comment>
<accession>A0A9W4XH35</accession>
<dbReference type="PANTHER" id="PTHR37957">
    <property type="entry name" value="BLR7070 PROTEIN"/>
    <property type="match status" value="1"/>
</dbReference>
<feature type="domain" description="Phytase-like" evidence="2">
    <location>
        <begin position="21"/>
        <end position="298"/>
    </location>
</feature>
<dbReference type="InterPro" id="IPR028992">
    <property type="entry name" value="Hedgehog/Intein_dom"/>
</dbReference>
<evidence type="ECO:0000313" key="6">
    <source>
        <dbReference type="Proteomes" id="UP001154259"/>
    </source>
</evidence>
<name>A0A9W4XH35_9PROT</name>
<evidence type="ECO:0000259" key="1">
    <source>
        <dbReference type="Pfam" id="PF13403"/>
    </source>
</evidence>
<organism evidence="3 5">
    <name type="scientific">Commensalibacter communis</name>
    <dbReference type="NCBI Taxonomy" id="2972786"/>
    <lineage>
        <taxon>Bacteria</taxon>
        <taxon>Pseudomonadati</taxon>
        <taxon>Pseudomonadota</taxon>
        <taxon>Alphaproteobacteria</taxon>
        <taxon>Acetobacterales</taxon>
        <taxon>Acetobacteraceae</taxon>
    </lineage>
</organism>
<dbReference type="Proteomes" id="UP001154259">
    <property type="component" value="Unassembled WGS sequence"/>
</dbReference>
<gene>
    <name evidence="4" type="ORF">R53529_LOCUS630</name>
    <name evidence="3" type="ORF">R53530_LOCUS471</name>
</gene>
<sequence>MRLQFLNQARLLETDINNKYQFNGLSAIYYDNVTDTYSVPCDFGADGKPTAIDSFQFTGLYNPDGTPQIQLEKTPIDLTKINDVRSVRKDPKGDGYWVTTESIRPSIYRYYNNGTVRKLGTIPNLIEISSEDEYKQSTRATFSPDGFYYVSLQTNLKQDTPGYIRITKFDSDGQSVAQYAYGTDSTSTNNNGVYEILAINNDQLLVLEREYTSDQSNLMAKMNAYARVYEINLKNAENILGVVNLNSTNAQLVPKNLVLDLEGSPLANAQEYGLTGIVNMSSGPTLFDGRRSVVFASDTQNTTTSAENTKLVSYALDTTSSSLQLNYINQVGLPFDYKYRDSNGITYRIGGLSGIDYDSKTDTYIVESDHQTIDGASLGYSVMFRIKLHGLTDVNSRPTVEFLSAQPLVNEKGNAISDAESIRLDPNGDGFWYTTEEKPAGIYHYHQDGSVTKVAVPENIALRAQDNLSLEGSTFAPDGSYYIAMERNLTGDATGYSRITKYDENGNITAQYAYYTDRPSTIGATSNGISEILALDSNTLLIMERGDNRNQTGVTEGASRNRIRIYKVSLIGAQNVLSIDYLTAENAKLLDKTKIFDSQDPSIVDKLNTNETKIDNIEGMTLGPKLPDGRQSLILVSDNNFNASQYKTQFISLALDDGDACFLPGTFIRTQNGMVRVEDIMPGDLVYSLGHRNVWQLRQVVWVGKQKGTVIPYKHDDMAGYPVCIRRNAFEEGVPFADLYVTAEHCMFFEGCFVPVRMLVNGKTVFYDRSAITYDYYHIELEKHSIIEANGALSESYLDTGNRHYFESKSLSNVTFNKIKNWDRDAAAPIITKRGNAQAIFNFLDQRADRMCVQSVEAKRAKTNDPNVYLLTDRGSKILPMQNRDQKILFELPSTTQSVRLMSRTYRPCDAFGPFVDNRYNLGISVGKICLHHEDQEQVIDIHLSKRDLSGWLPLSELNARWTAGNALLPLQPLDTVGNVFLSIQVLETGSYFVDD</sequence>
<dbReference type="Pfam" id="PF13449">
    <property type="entry name" value="Phytase-like"/>
    <property type="match status" value="2"/>
</dbReference>
<evidence type="ECO:0000259" key="2">
    <source>
        <dbReference type="Pfam" id="PF13449"/>
    </source>
</evidence>
<dbReference type="InterPro" id="IPR027372">
    <property type="entry name" value="Phytase-like_dom"/>
</dbReference>
<reference evidence="3" key="1">
    <citation type="submission" date="2022-10" db="EMBL/GenBank/DDBJ databases">
        <authorList>
            <person name="Botero Cardona J."/>
        </authorList>
    </citation>
    <scope>NUCLEOTIDE SEQUENCE</scope>
    <source>
        <strain evidence="3">LMG 31819</strain>
        <strain evidence="4">R-53529</strain>
    </source>
</reference>
<dbReference type="EMBL" id="CAMXCM010000001">
    <property type="protein sequence ID" value="CAI3928185.1"/>
    <property type="molecule type" value="Genomic_DNA"/>
</dbReference>
<dbReference type="Pfam" id="PF13403">
    <property type="entry name" value="Hint_2"/>
    <property type="match status" value="1"/>
</dbReference>
<keyword evidence="6" id="KW-1185">Reference proteome</keyword>
<dbReference type="PANTHER" id="PTHR37957:SF1">
    <property type="entry name" value="PHYTASE-LIKE DOMAIN-CONTAINING PROTEIN"/>
    <property type="match status" value="1"/>
</dbReference>
<dbReference type="RefSeq" id="WP_271789069.1">
    <property type="nucleotide sequence ID" value="NZ_CAMXCM010000001.1"/>
</dbReference>
<protein>
    <submittedName>
        <fullName evidence="3">Contains a phytase-like domain</fullName>
    </submittedName>
</protein>
<proteinExistence type="predicted"/>
<dbReference type="AlphaFoldDB" id="A0A9W4XH35"/>
<dbReference type="SUPFAM" id="SSF51294">
    <property type="entry name" value="Hedgehog/intein (Hint) domain"/>
    <property type="match status" value="1"/>
</dbReference>
<dbReference type="EMBL" id="CAMXCS010000001">
    <property type="protein sequence ID" value="CAI3932807.1"/>
    <property type="molecule type" value="Genomic_DNA"/>
</dbReference>
<dbReference type="Proteomes" id="UP001154255">
    <property type="component" value="Unassembled WGS sequence"/>
</dbReference>
<dbReference type="InterPro" id="IPR036844">
    <property type="entry name" value="Hint_dom_sf"/>
</dbReference>
<feature type="domain" description="Hedgehog/Intein (Hint)" evidence="1">
    <location>
        <begin position="661"/>
        <end position="800"/>
    </location>
</feature>
<feature type="domain" description="Phytase-like" evidence="2">
    <location>
        <begin position="348"/>
        <end position="641"/>
    </location>
</feature>